<evidence type="ECO:0000256" key="1">
    <source>
        <dbReference type="SAM" id="MobiDB-lite"/>
    </source>
</evidence>
<dbReference type="InterPro" id="IPR002121">
    <property type="entry name" value="HRDC_dom"/>
</dbReference>
<dbReference type="PaxDb" id="2903-EOD34851"/>
<accession>A0A0D3KGG6</accession>
<feature type="compositionally biased region" description="Low complexity" evidence="1">
    <location>
        <begin position="99"/>
        <end position="112"/>
    </location>
</feature>
<dbReference type="EnsemblProtists" id="EOD34851">
    <property type="protein sequence ID" value="EOD34851"/>
    <property type="gene ID" value="EMIHUDRAFT_111061"/>
</dbReference>
<dbReference type="InterPro" id="IPR010997">
    <property type="entry name" value="HRDC-like_sf"/>
</dbReference>
<dbReference type="PROSITE" id="PS50967">
    <property type="entry name" value="HRDC"/>
    <property type="match status" value="1"/>
</dbReference>
<dbReference type="Gene3D" id="1.10.150.80">
    <property type="entry name" value="HRDC domain"/>
    <property type="match status" value="1"/>
</dbReference>
<dbReference type="Pfam" id="PF00570">
    <property type="entry name" value="HRDC"/>
    <property type="match status" value="1"/>
</dbReference>
<feature type="region of interest" description="Disordered" evidence="1">
    <location>
        <begin position="91"/>
        <end position="112"/>
    </location>
</feature>
<dbReference type="AlphaFoldDB" id="A0A0D3KGG6"/>
<feature type="region of interest" description="Disordered" evidence="1">
    <location>
        <begin position="197"/>
        <end position="242"/>
    </location>
</feature>
<evidence type="ECO:0000313" key="4">
    <source>
        <dbReference type="Proteomes" id="UP000013827"/>
    </source>
</evidence>
<feature type="compositionally biased region" description="Low complexity" evidence="1">
    <location>
        <begin position="209"/>
        <end position="222"/>
    </location>
</feature>
<dbReference type="KEGG" id="ehx:EMIHUDRAFT_111061"/>
<dbReference type="GO" id="GO:0000166">
    <property type="term" value="F:nucleotide binding"/>
    <property type="evidence" value="ECO:0007669"/>
    <property type="project" value="InterPro"/>
</dbReference>
<reference evidence="3" key="2">
    <citation type="submission" date="2024-10" db="UniProtKB">
        <authorList>
            <consortium name="EnsemblProtists"/>
        </authorList>
    </citation>
    <scope>IDENTIFICATION</scope>
</reference>
<feature type="region of interest" description="Disordered" evidence="1">
    <location>
        <begin position="34"/>
        <end position="56"/>
    </location>
</feature>
<dbReference type="Proteomes" id="UP000013827">
    <property type="component" value="Unassembled WGS sequence"/>
</dbReference>
<feature type="compositionally biased region" description="Acidic residues" evidence="1">
    <location>
        <begin position="223"/>
        <end position="233"/>
    </location>
</feature>
<sequence>MSTPLSAYEIERLKNIERNQAVLAQLGLEALAPPKPTVVRKPKVQRPPTEPSRKSGRIAALPAPSVFIDAEHSNGKVVLGGVDAKAAKAAAEKTEEEAASAAAPLDEDPAPASEAELFPNEALVYGLLRDEKNRIARENDCAAYHVAQNRALMAMVRCVPRSVEALLSCWGWGEAKARSHGARLLATLEPHAAALREARRGRAADRQEAAGATEAAGEAAGAEGEEEVLEVEDDLPKTRDDLRPQELPAYEAMLAWKRARAKELGYNDPCIICHALARQWGTLVSYELGTGKTYLMQKEVLELKGKAPADIKEVLDRWRLCRSTKLVGRGVSSQVTFHINGLNTVAVPGLYACDDNPQWRRWRNTVPPTGGTDLLLPQCCEFLAALLRGDPCVLKEHGIEEPPSLVIMEACTVAKVVKMDVLAALLESPRFEVLQLTKPRAEAIAAFEARGREHDSGAVKNVPAATVHDRYSGEVDRIKEALEARAAATGKVLKEGWWRCMPQAEAMEVVRARLTQAA</sequence>
<feature type="compositionally biased region" description="Basic and acidic residues" evidence="1">
    <location>
        <begin position="197"/>
        <end position="208"/>
    </location>
</feature>
<reference evidence="4" key="1">
    <citation type="journal article" date="2013" name="Nature">
        <title>Pan genome of the phytoplankton Emiliania underpins its global distribution.</title>
        <authorList>
            <person name="Read B.A."/>
            <person name="Kegel J."/>
            <person name="Klute M.J."/>
            <person name="Kuo A."/>
            <person name="Lefebvre S.C."/>
            <person name="Maumus F."/>
            <person name="Mayer C."/>
            <person name="Miller J."/>
            <person name="Monier A."/>
            <person name="Salamov A."/>
            <person name="Young J."/>
            <person name="Aguilar M."/>
            <person name="Claverie J.M."/>
            <person name="Frickenhaus S."/>
            <person name="Gonzalez K."/>
            <person name="Herman E.K."/>
            <person name="Lin Y.C."/>
            <person name="Napier J."/>
            <person name="Ogata H."/>
            <person name="Sarno A.F."/>
            <person name="Shmutz J."/>
            <person name="Schroeder D."/>
            <person name="de Vargas C."/>
            <person name="Verret F."/>
            <person name="von Dassow P."/>
            <person name="Valentin K."/>
            <person name="Van de Peer Y."/>
            <person name="Wheeler G."/>
            <person name="Dacks J.B."/>
            <person name="Delwiche C.F."/>
            <person name="Dyhrman S.T."/>
            <person name="Glockner G."/>
            <person name="John U."/>
            <person name="Richards T."/>
            <person name="Worden A.Z."/>
            <person name="Zhang X."/>
            <person name="Grigoriev I.V."/>
            <person name="Allen A.E."/>
            <person name="Bidle K."/>
            <person name="Borodovsky M."/>
            <person name="Bowler C."/>
            <person name="Brownlee C."/>
            <person name="Cock J.M."/>
            <person name="Elias M."/>
            <person name="Gladyshev V.N."/>
            <person name="Groth M."/>
            <person name="Guda C."/>
            <person name="Hadaegh A."/>
            <person name="Iglesias-Rodriguez M.D."/>
            <person name="Jenkins J."/>
            <person name="Jones B.M."/>
            <person name="Lawson T."/>
            <person name="Leese F."/>
            <person name="Lindquist E."/>
            <person name="Lobanov A."/>
            <person name="Lomsadze A."/>
            <person name="Malik S.B."/>
            <person name="Marsh M.E."/>
            <person name="Mackinder L."/>
            <person name="Mock T."/>
            <person name="Mueller-Roeber B."/>
            <person name="Pagarete A."/>
            <person name="Parker M."/>
            <person name="Probert I."/>
            <person name="Quesneville H."/>
            <person name="Raines C."/>
            <person name="Rensing S.A."/>
            <person name="Riano-Pachon D.M."/>
            <person name="Richier S."/>
            <person name="Rokitta S."/>
            <person name="Shiraiwa Y."/>
            <person name="Soanes D.M."/>
            <person name="van der Giezen M."/>
            <person name="Wahlund T.M."/>
            <person name="Williams B."/>
            <person name="Wilson W."/>
            <person name="Wolfe G."/>
            <person name="Wurch L.L."/>
        </authorList>
    </citation>
    <scope>NUCLEOTIDE SEQUENCE</scope>
</reference>
<organism evidence="3 4">
    <name type="scientific">Emiliania huxleyi (strain CCMP1516)</name>
    <dbReference type="NCBI Taxonomy" id="280463"/>
    <lineage>
        <taxon>Eukaryota</taxon>
        <taxon>Haptista</taxon>
        <taxon>Haptophyta</taxon>
        <taxon>Prymnesiophyceae</taxon>
        <taxon>Isochrysidales</taxon>
        <taxon>Noelaerhabdaceae</taxon>
        <taxon>Emiliania</taxon>
    </lineage>
</organism>
<dbReference type="GO" id="GO:0003676">
    <property type="term" value="F:nucleic acid binding"/>
    <property type="evidence" value="ECO:0007669"/>
    <property type="project" value="InterPro"/>
</dbReference>
<protein>
    <recommendedName>
        <fullName evidence="2">HRDC domain-containing protein</fullName>
    </recommendedName>
</protein>
<dbReference type="HOGENOM" id="CLU_526238_0_0_1"/>
<dbReference type="GeneID" id="17280121"/>
<feature type="domain" description="HRDC" evidence="2">
    <location>
        <begin position="118"/>
        <end position="198"/>
    </location>
</feature>
<name>A0A0D3KGG6_EMIH1</name>
<dbReference type="SMART" id="SM00341">
    <property type="entry name" value="HRDC"/>
    <property type="match status" value="1"/>
</dbReference>
<proteinExistence type="predicted"/>
<dbReference type="SUPFAM" id="SSF47819">
    <property type="entry name" value="HRDC-like"/>
    <property type="match status" value="1"/>
</dbReference>
<dbReference type="RefSeq" id="XP_005787280.1">
    <property type="nucleotide sequence ID" value="XM_005787223.1"/>
</dbReference>
<dbReference type="InterPro" id="IPR044876">
    <property type="entry name" value="HRDC_dom_sf"/>
</dbReference>
<evidence type="ECO:0000313" key="3">
    <source>
        <dbReference type="EnsemblProtists" id="EOD34851"/>
    </source>
</evidence>
<keyword evidence="4" id="KW-1185">Reference proteome</keyword>
<evidence type="ECO:0000259" key="2">
    <source>
        <dbReference type="PROSITE" id="PS50967"/>
    </source>
</evidence>